<dbReference type="EMBL" id="LEKV01011318">
    <property type="protein sequence ID" value="KVE09763.1"/>
    <property type="molecule type" value="Genomic_DNA"/>
</dbReference>
<protein>
    <submittedName>
        <fullName evidence="1">Uncharacterized protein</fullName>
    </submittedName>
</protein>
<organism evidence="1 2">
    <name type="scientific">Cynara cardunculus var. scolymus</name>
    <name type="common">Globe artichoke</name>
    <name type="synonym">Cynara scolymus</name>
    <dbReference type="NCBI Taxonomy" id="59895"/>
    <lineage>
        <taxon>Eukaryota</taxon>
        <taxon>Viridiplantae</taxon>
        <taxon>Streptophyta</taxon>
        <taxon>Embryophyta</taxon>
        <taxon>Tracheophyta</taxon>
        <taxon>Spermatophyta</taxon>
        <taxon>Magnoliopsida</taxon>
        <taxon>eudicotyledons</taxon>
        <taxon>Gunneridae</taxon>
        <taxon>Pentapetalae</taxon>
        <taxon>asterids</taxon>
        <taxon>campanulids</taxon>
        <taxon>Asterales</taxon>
        <taxon>Asteraceae</taxon>
        <taxon>Carduoideae</taxon>
        <taxon>Cardueae</taxon>
        <taxon>Carduinae</taxon>
        <taxon>Cynara</taxon>
    </lineage>
</organism>
<evidence type="ECO:0000313" key="2">
    <source>
        <dbReference type="Proteomes" id="UP000243975"/>
    </source>
</evidence>
<accession>A0A118DKL1</accession>
<name>A0A118DKL1_CYNCS</name>
<dbReference type="STRING" id="59895.A0A118DKL1"/>
<keyword evidence="2" id="KW-1185">Reference proteome</keyword>
<dbReference type="Gramene" id="KVE09763">
    <property type="protein sequence ID" value="KVE09763"/>
    <property type="gene ID" value="Ccrd_024072"/>
</dbReference>
<dbReference type="AlphaFoldDB" id="A0A118DKL1"/>
<gene>
    <name evidence="1" type="ORF">Ccrd_024072</name>
</gene>
<dbReference type="Proteomes" id="UP000243975">
    <property type="component" value="Unassembled WGS sequence"/>
</dbReference>
<reference evidence="1 2" key="1">
    <citation type="journal article" date="2016" name="Sci. Rep.">
        <title>The genome sequence of the outbreeding globe artichoke constructed de novo incorporating a phase-aware low-pass sequencing strategy of F1 progeny.</title>
        <authorList>
            <person name="Scaglione D."/>
            <person name="Reyes-Chin-Wo S."/>
            <person name="Acquadro A."/>
            <person name="Froenicke L."/>
            <person name="Portis E."/>
            <person name="Beitel C."/>
            <person name="Tirone M."/>
            <person name="Mauro R."/>
            <person name="Lo Monaco A."/>
            <person name="Mauromicale G."/>
            <person name="Faccioli P."/>
            <person name="Cattivelli L."/>
            <person name="Rieseberg L."/>
            <person name="Michelmore R."/>
            <person name="Lanteri S."/>
        </authorList>
    </citation>
    <scope>NUCLEOTIDE SEQUENCE [LARGE SCALE GENOMIC DNA]</scope>
    <source>
        <strain evidence="1">2C</strain>
    </source>
</reference>
<proteinExistence type="predicted"/>
<comment type="caution">
    <text evidence="1">The sequence shown here is derived from an EMBL/GenBank/DDBJ whole genome shotgun (WGS) entry which is preliminary data.</text>
</comment>
<evidence type="ECO:0000313" key="1">
    <source>
        <dbReference type="EMBL" id="KVE09763.1"/>
    </source>
</evidence>
<sequence length="70" mass="7909">MAAKLSVGYSLDQIPNDNSNTNLYGIDTQAVRSLECGFSGWGCAPIKELDWDWDKLKYRCNFLAVNVKYT</sequence>